<accession>A0A7J8NIA5</accession>
<name>A0A7J8NIA5_9ROSI</name>
<organism evidence="1 2">
    <name type="scientific">Gossypium lobatum</name>
    <dbReference type="NCBI Taxonomy" id="34289"/>
    <lineage>
        <taxon>Eukaryota</taxon>
        <taxon>Viridiplantae</taxon>
        <taxon>Streptophyta</taxon>
        <taxon>Embryophyta</taxon>
        <taxon>Tracheophyta</taxon>
        <taxon>Spermatophyta</taxon>
        <taxon>Magnoliopsida</taxon>
        <taxon>eudicotyledons</taxon>
        <taxon>Gunneridae</taxon>
        <taxon>Pentapetalae</taxon>
        <taxon>rosids</taxon>
        <taxon>malvids</taxon>
        <taxon>Malvales</taxon>
        <taxon>Malvaceae</taxon>
        <taxon>Malvoideae</taxon>
        <taxon>Gossypium</taxon>
    </lineage>
</organism>
<dbReference type="Proteomes" id="UP000593572">
    <property type="component" value="Unassembled WGS sequence"/>
</dbReference>
<comment type="caution">
    <text evidence="1">The sequence shown here is derived from an EMBL/GenBank/DDBJ whole genome shotgun (WGS) entry which is preliminary data.</text>
</comment>
<protein>
    <submittedName>
        <fullName evidence="1">Uncharacterized protein</fullName>
    </submittedName>
</protein>
<dbReference type="AlphaFoldDB" id="A0A7J8NIA5"/>
<gene>
    <name evidence="1" type="ORF">Golob_027447</name>
</gene>
<proteinExistence type="predicted"/>
<evidence type="ECO:0000313" key="2">
    <source>
        <dbReference type="Proteomes" id="UP000593572"/>
    </source>
</evidence>
<keyword evidence="2" id="KW-1185">Reference proteome</keyword>
<evidence type="ECO:0000313" key="1">
    <source>
        <dbReference type="EMBL" id="MBA0576695.1"/>
    </source>
</evidence>
<reference evidence="1 2" key="1">
    <citation type="journal article" date="2019" name="Genome Biol. Evol.">
        <title>Insights into the evolution of the New World diploid cottons (Gossypium, subgenus Houzingenia) based on genome sequencing.</title>
        <authorList>
            <person name="Grover C.E."/>
            <person name="Arick M.A. 2nd"/>
            <person name="Thrash A."/>
            <person name="Conover J.L."/>
            <person name="Sanders W.S."/>
            <person name="Peterson D.G."/>
            <person name="Frelichowski J.E."/>
            <person name="Scheffler J.A."/>
            <person name="Scheffler B.E."/>
            <person name="Wendel J.F."/>
        </authorList>
    </citation>
    <scope>NUCLEOTIDE SEQUENCE [LARGE SCALE GENOMIC DNA]</scope>
    <source>
        <strain evidence="1">157</strain>
        <tissue evidence="1">Leaf</tissue>
    </source>
</reference>
<dbReference type="EMBL" id="JABEZX010350891">
    <property type="protein sequence ID" value="MBA0576695.1"/>
    <property type="molecule type" value="Genomic_DNA"/>
</dbReference>
<sequence length="27" mass="3054">MRSYIDVVILIGSPYLGFGKLLAMHRC</sequence>